<name>A0A7V2AUW6_UNCEI</name>
<sequence>MKKTQKRLLIALCAILGIAAVLSAAVRIVLTKDVLMELVLPRLERAVRAEIAVEDIGVRFPFGFGVDIEGLTFEKTMPQGEVIAFEGDRVVARVSLLSLIKRKPVIERVDIDNGSLSAAGGTQQLDARIEGLRARLSMHPFEEGYRAAADLSAAGVVFALREKPPVDLGGITFEGEMTLDAALDSLHIDRGKAGWGDAAVFEVSGGIGDLKGSRRISLRLSSEGISIERLVERVLALVPARAAGEKERTLQAKILAGTLGLKADVSGSLARPSGISVSGTAAID</sequence>
<evidence type="ECO:0000313" key="1">
    <source>
        <dbReference type="EMBL" id="HER43692.1"/>
    </source>
</evidence>
<proteinExistence type="predicted"/>
<organism evidence="1">
    <name type="scientific">Eiseniibacteriota bacterium</name>
    <dbReference type="NCBI Taxonomy" id="2212470"/>
    <lineage>
        <taxon>Bacteria</taxon>
        <taxon>Candidatus Eiseniibacteriota</taxon>
    </lineage>
</organism>
<dbReference type="AlphaFoldDB" id="A0A7V2AUW6"/>
<protein>
    <recommendedName>
        <fullName evidence="2">AsmA family protein</fullName>
    </recommendedName>
</protein>
<feature type="non-terminal residue" evidence="1">
    <location>
        <position position="284"/>
    </location>
</feature>
<dbReference type="Proteomes" id="UP000886069">
    <property type="component" value="Unassembled WGS sequence"/>
</dbReference>
<accession>A0A7V2AUW6</accession>
<comment type="caution">
    <text evidence="1">The sequence shown here is derived from an EMBL/GenBank/DDBJ whole genome shotgun (WGS) entry which is preliminary data.</text>
</comment>
<evidence type="ECO:0008006" key="2">
    <source>
        <dbReference type="Google" id="ProtNLM"/>
    </source>
</evidence>
<dbReference type="EMBL" id="DSEC01000314">
    <property type="protein sequence ID" value="HER43692.1"/>
    <property type="molecule type" value="Genomic_DNA"/>
</dbReference>
<reference evidence="1" key="1">
    <citation type="journal article" date="2020" name="mSystems">
        <title>Genome- and Community-Level Interaction Insights into Carbon Utilization and Element Cycling Functions of Hydrothermarchaeota in Hydrothermal Sediment.</title>
        <authorList>
            <person name="Zhou Z."/>
            <person name="Liu Y."/>
            <person name="Xu W."/>
            <person name="Pan J."/>
            <person name="Luo Z.H."/>
            <person name="Li M."/>
        </authorList>
    </citation>
    <scope>NUCLEOTIDE SEQUENCE [LARGE SCALE GENOMIC DNA]</scope>
    <source>
        <strain evidence="1">SpSt-1233</strain>
    </source>
</reference>
<gene>
    <name evidence="1" type="ORF">ENO08_04455</name>
</gene>